<keyword evidence="4" id="KW-1185">Reference proteome</keyword>
<dbReference type="GO" id="GO:0004553">
    <property type="term" value="F:hydrolase activity, hydrolyzing O-glycosyl compounds"/>
    <property type="evidence" value="ECO:0007669"/>
    <property type="project" value="InterPro"/>
</dbReference>
<dbReference type="Gene3D" id="3.20.20.80">
    <property type="entry name" value="Glycosidases"/>
    <property type="match status" value="1"/>
</dbReference>
<dbReference type="EC" id="2.4.1.161" evidence="3"/>
<accession>A0A1S8LMT0</accession>
<dbReference type="STRING" id="84029.CROST_46030"/>
<organism evidence="3 4">
    <name type="scientific">Clostridium felsineum</name>
    <dbReference type="NCBI Taxonomy" id="36839"/>
    <lineage>
        <taxon>Bacteria</taxon>
        <taxon>Bacillati</taxon>
        <taxon>Bacillota</taxon>
        <taxon>Clostridia</taxon>
        <taxon>Eubacteriales</taxon>
        <taxon>Clostridiaceae</taxon>
        <taxon>Clostridium</taxon>
    </lineage>
</organism>
<dbReference type="SUPFAM" id="SSF51445">
    <property type="entry name" value="(Trans)glycosidases"/>
    <property type="match status" value="1"/>
</dbReference>
<keyword evidence="3" id="KW-0808">Transferase</keyword>
<dbReference type="InterPro" id="IPR017853">
    <property type="entry name" value="GH"/>
</dbReference>
<dbReference type="KEGG" id="crw:CROST_018860"/>
<protein>
    <submittedName>
        <fullName evidence="3">Oligosaccharide 4-alpha-D-glucosyltransferase</fullName>
        <ecNumber evidence="3">2.4.1.161</ecNumber>
    </submittedName>
</protein>
<evidence type="ECO:0000256" key="1">
    <source>
        <dbReference type="ARBA" id="ARBA00007806"/>
    </source>
</evidence>
<name>A0A1S8LMT0_9CLOT</name>
<dbReference type="InterPro" id="IPR000322">
    <property type="entry name" value="Glyco_hydro_31_TIM"/>
</dbReference>
<dbReference type="Proteomes" id="UP000190951">
    <property type="component" value="Chromosome"/>
</dbReference>
<evidence type="ECO:0000313" key="3">
    <source>
        <dbReference type="EMBL" id="URZ11169.1"/>
    </source>
</evidence>
<evidence type="ECO:0000256" key="2">
    <source>
        <dbReference type="RuleBase" id="RU361185"/>
    </source>
</evidence>
<gene>
    <name evidence="3" type="ORF">CROST_018860</name>
</gene>
<dbReference type="GO" id="GO:0005975">
    <property type="term" value="P:carbohydrate metabolic process"/>
    <property type="evidence" value="ECO:0007669"/>
    <property type="project" value="InterPro"/>
</dbReference>
<keyword evidence="2" id="KW-0378">Hydrolase</keyword>
<keyword evidence="3" id="KW-0328">Glycosyltransferase</keyword>
<evidence type="ECO:0000313" key="4">
    <source>
        <dbReference type="Proteomes" id="UP000190951"/>
    </source>
</evidence>
<dbReference type="PANTHER" id="PTHR22762:SF165">
    <property type="entry name" value="PUTATIVE (AFU_ORTHOLOGUE AFUA_1G06560)-RELATED"/>
    <property type="match status" value="1"/>
</dbReference>
<keyword evidence="2" id="KW-0326">Glycosidase</keyword>
<reference evidence="3 4" key="1">
    <citation type="submission" date="2022-04" db="EMBL/GenBank/DDBJ databases">
        <title>Genome sequence of C. roseum typestrain.</title>
        <authorList>
            <person name="Poehlein A."/>
            <person name="Schoch T."/>
            <person name="Duerre P."/>
            <person name="Daniel R."/>
        </authorList>
    </citation>
    <scope>NUCLEOTIDE SEQUENCE [LARGE SCALE GENOMIC DNA]</scope>
    <source>
        <strain evidence="3 4">DSM 7320</strain>
    </source>
</reference>
<dbReference type="EMBL" id="CP096983">
    <property type="protein sequence ID" value="URZ11169.1"/>
    <property type="molecule type" value="Genomic_DNA"/>
</dbReference>
<sequence length="137" mass="15677">MSLVANKAVEEVYPNYRQYIVSRSGFAGIQRYAQTWAGDNSTSWKSLKFNIPVILGLGLSGVANQGCDIGGFYGEVPEPELFVRWVQNGIFQPRFSIHSCNNDNTVTEPWMYPSYTKYIREAIKLRYKLVPYMYSLV</sequence>
<dbReference type="AlphaFoldDB" id="A0A1S8LMT0"/>
<dbReference type="GO" id="GO:0033825">
    <property type="term" value="F:oligosaccharide 4-alpha-D-glucosyltransferase activity"/>
    <property type="evidence" value="ECO:0007669"/>
    <property type="project" value="UniProtKB-EC"/>
</dbReference>
<dbReference type="PANTHER" id="PTHR22762">
    <property type="entry name" value="ALPHA-GLUCOSIDASE"/>
    <property type="match status" value="1"/>
</dbReference>
<comment type="similarity">
    <text evidence="1 2">Belongs to the glycosyl hydrolase 31 family.</text>
</comment>
<proteinExistence type="inferred from homology"/>
<dbReference type="Pfam" id="PF01055">
    <property type="entry name" value="Glyco_hydro_31_2nd"/>
    <property type="match status" value="1"/>
</dbReference>